<protein>
    <submittedName>
        <fullName evidence="1">Unnamed protein product</fullName>
    </submittedName>
</protein>
<dbReference type="AlphaFoldDB" id="A0A9W6WZP7"/>
<sequence>MLYQNGVQVATSTDVSYLSGVMAGTATASKVLVLDASKNIATINSLTATSITFGTRTLSNTEAAYLTSITAGTATASKAIVLDASKDVYGVDVIGLNNIDPINNSALLYKGC</sequence>
<keyword evidence="2" id="KW-1185">Reference proteome</keyword>
<evidence type="ECO:0000313" key="2">
    <source>
        <dbReference type="Proteomes" id="UP001165083"/>
    </source>
</evidence>
<organism evidence="1 2">
    <name type="scientific">Phytophthora lilii</name>
    <dbReference type="NCBI Taxonomy" id="2077276"/>
    <lineage>
        <taxon>Eukaryota</taxon>
        <taxon>Sar</taxon>
        <taxon>Stramenopiles</taxon>
        <taxon>Oomycota</taxon>
        <taxon>Peronosporomycetes</taxon>
        <taxon>Peronosporales</taxon>
        <taxon>Peronosporaceae</taxon>
        <taxon>Phytophthora</taxon>
    </lineage>
</organism>
<comment type="caution">
    <text evidence="1">The sequence shown here is derived from an EMBL/GenBank/DDBJ whole genome shotgun (WGS) entry which is preliminary data.</text>
</comment>
<proteinExistence type="predicted"/>
<gene>
    <name evidence="1" type="ORF">Plil01_000953400</name>
</gene>
<dbReference type="EMBL" id="BSXW01000480">
    <property type="protein sequence ID" value="GMF23571.1"/>
    <property type="molecule type" value="Genomic_DNA"/>
</dbReference>
<name>A0A9W6WZP7_9STRA</name>
<dbReference type="Proteomes" id="UP001165083">
    <property type="component" value="Unassembled WGS sequence"/>
</dbReference>
<accession>A0A9W6WZP7</accession>
<evidence type="ECO:0000313" key="1">
    <source>
        <dbReference type="EMBL" id="GMF23571.1"/>
    </source>
</evidence>
<reference evidence="1" key="1">
    <citation type="submission" date="2023-04" db="EMBL/GenBank/DDBJ databases">
        <title>Phytophthora lilii NBRC 32176.</title>
        <authorList>
            <person name="Ichikawa N."/>
            <person name="Sato H."/>
            <person name="Tonouchi N."/>
        </authorList>
    </citation>
    <scope>NUCLEOTIDE SEQUENCE</scope>
    <source>
        <strain evidence="1">NBRC 32176</strain>
    </source>
</reference>